<gene>
    <name evidence="18" type="ORF">EW026_g3481</name>
</gene>
<evidence type="ECO:0000259" key="17">
    <source>
        <dbReference type="Pfam" id="PF12254"/>
    </source>
</evidence>
<evidence type="ECO:0000256" key="6">
    <source>
        <dbReference type="ARBA" id="ARBA00022723"/>
    </source>
</evidence>
<dbReference type="SUPFAM" id="SSF56672">
    <property type="entry name" value="DNA/RNA polymerases"/>
    <property type="match status" value="1"/>
</dbReference>
<feature type="compositionally biased region" description="Basic residues" evidence="13">
    <location>
        <begin position="827"/>
        <end position="836"/>
    </location>
</feature>
<dbReference type="PRINTS" id="PR00106">
    <property type="entry name" value="DNAPOLB"/>
</dbReference>
<keyword evidence="8" id="KW-0862">Zinc</keyword>
<keyword evidence="19" id="KW-1185">Reference proteome</keyword>
<dbReference type="GO" id="GO:0003688">
    <property type="term" value="F:DNA replication origin binding"/>
    <property type="evidence" value="ECO:0007669"/>
    <property type="project" value="TreeGrafter"/>
</dbReference>
<dbReference type="Gene3D" id="2.40.50.730">
    <property type="match status" value="1"/>
</dbReference>
<evidence type="ECO:0000256" key="7">
    <source>
        <dbReference type="ARBA" id="ARBA00022771"/>
    </source>
</evidence>
<evidence type="ECO:0000256" key="11">
    <source>
        <dbReference type="ARBA" id="ARBA00023242"/>
    </source>
</evidence>
<evidence type="ECO:0000256" key="1">
    <source>
        <dbReference type="ARBA" id="ARBA00004123"/>
    </source>
</evidence>
<dbReference type="InterPro" id="IPR023211">
    <property type="entry name" value="DNA_pol_palm_dom_sf"/>
</dbReference>
<evidence type="ECO:0000256" key="3">
    <source>
        <dbReference type="ARBA" id="ARBA00022679"/>
    </source>
</evidence>
<comment type="caution">
    <text evidence="18">The sequence shown here is derived from an EMBL/GenBank/DDBJ whole genome shotgun (WGS) entry which is preliminary data.</text>
</comment>
<feature type="region of interest" description="Disordered" evidence="13">
    <location>
        <begin position="71"/>
        <end position="119"/>
    </location>
</feature>
<feature type="compositionally biased region" description="Basic and acidic residues" evidence="13">
    <location>
        <begin position="91"/>
        <end position="102"/>
    </location>
</feature>
<dbReference type="GO" id="GO:0008270">
    <property type="term" value="F:zinc ion binding"/>
    <property type="evidence" value="ECO:0007669"/>
    <property type="project" value="UniProtKB-KW"/>
</dbReference>
<dbReference type="CDD" id="cd05532">
    <property type="entry name" value="POLBc_alpha"/>
    <property type="match status" value="1"/>
</dbReference>
<feature type="compositionally biased region" description="Basic and acidic residues" evidence="13">
    <location>
        <begin position="815"/>
        <end position="826"/>
    </location>
</feature>
<sequence>MEGRNLRERKSKIEKLAEYKRTREGGRRTYKLEEDAAIYDEVTEEQYKSIVRGRLAKDDFVVDDGVGGYMDNGMDDFDEREQAGMSDEEDVKPKPIKKDTKAKAKAKPKPLPPAVTPSISAYRPAVSAAQETDFMASLLGDMDTIDMKPKFSKKRKPEPEPDHEDPFSTSDVPFRPTKYGYRSSYAEGDMSSDGFLDTGMPSGPSSDDDFAVLSPKKKLKTEDAGMTPAIHRLGINRMDGNSSAGESMADTSFDDMDMDAFMDVDEDFTDEKPMLTAKKEPDVKARPLKPMNGALNAEDKKKSLDSIPTWLSVYDSLTVSSEDKLGPTAGSSKTSANPSSISILEDDGSLRFFWLDYLEHEGRLYFVGKAQDKTSKAWLSCCVTVENLQRNLFVLPRERRVEEDEETGELVDTDVVPSLTDVYADFDRVRKKVGIKSFKGKFVNRRYAFGEKDIPRGESQWLKVVYGFDEPAIPSNACSPNFARVFGTSTSAFELLVLKRKIMGPCWLQIKNPVVDHKGVSWCKVEATVSDPKDINPFLETDSQAPREVPPLTVMSLSMRTIVNHQQNIREIVCATARIWSNLQIEDATPPEALPCSVHTFVRPLDRFPPNFEVRARANGKGMISPRKTERILLNDLLATIHKADPDVIVGHDFVGVSLDVLLRRMKDLKADHWSRVGRFRRSKWPNIGRQGMNLKFLNGRLMCDLGSDSAKGMISSTTWSLTEMCKTHLKSDRQEIDSDDTSSYFDDAHYQMALAAKVQILPLTRQLTNLAGNSWNKTLNGGRAERNEYILLHEFHRLKYICPDKQWGKKAEAVVKEENDEDEKKGGKKGKGKRDKYKGGLVFEPKRGLWDKFILVMDFNSLYPSIIQEYNIDFTTVEPVEDEDGEEKIPEPPGSEVNQGVLPRLIATLVNRRRQWDIKQMALKLTANSMYGCLGFEYSRFYARPLAALTTFKGREILTHTKELAESLQLDVVYGDTDSVFVNSNVTDWQEAMKISGEFKKAVNDRYKLLEIDLDGVFQRLLLLQKKKYAAIKVEDGTRFSTEVKGLDMKRREYCALSKSVSQYVLEHILSGEATETVVERIHDYLTKMGEDVRGGKVKLDEFIIFKRLGKNPEDYPDAKSQPHVQVALRMKARGGTPRSGDVIPYIFCFGDGGETAKNAQADRAKHPDEIRKVGSDLNIDYEYYLSQQILPPIERLCEPIEGTDRSRLAECLGLDPNRYRGTNATESEGRYFSSLDSLISDSERYKDSDPFLVRCRSCKGEVAFAPIIDRKSSLLQSAGPACPACQASFGTASLQVQLEVQIRDHISKYYEGWTVCDDQTCGNRTRMMGVYGRRCLKPGCQGKVKFEYSDAQLYTQLRYYGYLFKNNNILTTDMETNILTNVADAG</sequence>
<dbReference type="PROSITE" id="PS00116">
    <property type="entry name" value="DNA_POLYMERASE_B"/>
    <property type="match status" value="1"/>
</dbReference>
<feature type="domain" description="DNA-directed DNA polymerase family B multifunctional" evidence="14">
    <location>
        <begin position="775"/>
        <end position="1202"/>
    </location>
</feature>
<evidence type="ECO:0000256" key="13">
    <source>
        <dbReference type="SAM" id="MobiDB-lite"/>
    </source>
</evidence>
<feature type="compositionally biased region" description="Basic and acidic residues" evidence="13">
    <location>
        <begin position="157"/>
        <end position="166"/>
    </location>
</feature>
<dbReference type="GO" id="GO:1902975">
    <property type="term" value="P:mitotic DNA replication initiation"/>
    <property type="evidence" value="ECO:0007669"/>
    <property type="project" value="InterPro"/>
</dbReference>
<keyword evidence="7" id="KW-0863">Zinc-finger</keyword>
<dbReference type="Pfam" id="PF12254">
    <property type="entry name" value="DNA_pol_alpha_N"/>
    <property type="match status" value="1"/>
</dbReference>
<comment type="similarity">
    <text evidence="2 12">Belongs to the DNA polymerase type-B family.</text>
</comment>
<dbReference type="InterPro" id="IPR036397">
    <property type="entry name" value="RNaseH_sf"/>
</dbReference>
<dbReference type="GO" id="GO:0000166">
    <property type="term" value="F:nucleotide binding"/>
    <property type="evidence" value="ECO:0007669"/>
    <property type="project" value="InterPro"/>
</dbReference>
<keyword evidence="3 12" id="KW-0808">Transferase</keyword>
<dbReference type="EMBL" id="SGPJ01000105">
    <property type="protein sequence ID" value="THG98766.1"/>
    <property type="molecule type" value="Genomic_DNA"/>
</dbReference>
<dbReference type="InterPro" id="IPR043502">
    <property type="entry name" value="DNA/RNA_pol_sf"/>
</dbReference>
<dbReference type="InterPro" id="IPR042087">
    <property type="entry name" value="DNA_pol_B_thumb"/>
</dbReference>
<feature type="domain" description="DNA polymerase alpha catalytic subunit N-terminal" evidence="17">
    <location>
        <begin position="16"/>
        <end position="78"/>
    </location>
</feature>
<feature type="region of interest" description="Disordered" evidence="13">
    <location>
        <begin position="192"/>
        <end position="211"/>
    </location>
</feature>
<evidence type="ECO:0000259" key="15">
    <source>
        <dbReference type="Pfam" id="PF03104"/>
    </source>
</evidence>
<dbReference type="Gene3D" id="1.10.287.690">
    <property type="entry name" value="Helix hairpin bin"/>
    <property type="match status" value="1"/>
</dbReference>
<evidence type="ECO:0000256" key="8">
    <source>
        <dbReference type="ARBA" id="ARBA00022833"/>
    </source>
</evidence>
<keyword evidence="4 12" id="KW-0548">Nucleotidyltransferase</keyword>
<feature type="domain" description="DNA-directed DNA polymerase family B exonuclease" evidence="15">
    <location>
        <begin position="484"/>
        <end position="724"/>
    </location>
</feature>
<comment type="subcellular location">
    <subcellularLocation>
        <location evidence="1">Nucleus</location>
    </subcellularLocation>
</comment>
<dbReference type="Gene3D" id="3.90.1600.10">
    <property type="entry name" value="Palm domain of DNA polymerase"/>
    <property type="match status" value="1"/>
</dbReference>
<keyword evidence="9 12" id="KW-0239">DNA-directed DNA polymerase</keyword>
<evidence type="ECO:0000259" key="16">
    <source>
        <dbReference type="Pfam" id="PF08996"/>
    </source>
</evidence>
<dbReference type="GO" id="GO:0003697">
    <property type="term" value="F:single-stranded DNA binding"/>
    <property type="evidence" value="ECO:0007669"/>
    <property type="project" value="TreeGrafter"/>
</dbReference>
<dbReference type="PANTHER" id="PTHR45861">
    <property type="entry name" value="DNA POLYMERASE ALPHA CATALYTIC SUBUNIT"/>
    <property type="match status" value="1"/>
</dbReference>
<dbReference type="GO" id="GO:0005658">
    <property type="term" value="C:alpha DNA polymerase:primase complex"/>
    <property type="evidence" value="ECO:0007669"/>
    <property type="project" value="TreeGrafter"/>
</dbReference>
<dbReference type="SMART" id="SM00486">
    <property type="entry name" value="POLBc"/>
    <property type="match status" value="1"/>
</dbReference>
<dbReference type="Gene3D" id="6.10.10.100">
    <property type="match status" value="1"/>
</dbReference>
<reference evidence="18 19" key="1">
    <citation type="submission" date="2019-02" db="EMBL/GenBank/DDBJ databases">
        <title>Genome sequencing of the rare red list fungi Phlebia centrifuga.</title>
        <authorList>
            <person name="Buettner E."/>
            <person name="Kellner H."/>
        </authorList>
    </citation>
    <scope>NUCLEOTIDE SEQUENCE [LARGE SCALE GENOMIC DNA]</scope>
    <source>
        <strain evidence="18 19">DSM 108282</strain>
    </source>
</reference>
<dbReference type="Pfam" id="PF08996">
    <property type="entry name" value="zf-DNA_Pol"/>
    <property type="match status" value="1"/>
</dbReference>
<keyword evidence="10 12" id="KW-0238">DNA-binding</keyword>
<dbReference type="PANTHER" id="PTHR45861:SF1">
    <property type="entry name" value="DNA POLYMERASE ALPHA CATALYTIC SUBUNIT"/>
    <property type="match status" value="1"/>
</dbReference>
<dbReference type="Gene3D" id="1.10.3200.20">
    <property type="entry name" value="DNA Polymerase alpha, zinc finger"/>
    <property type="match status" value="1"/>
</dbReference>
<keyword evidence="11" id="KW-0539">Nucleus</keyword>
<dbReference type="SUPFAM" id="SSF53098">
    <property type="entry name" value="Ribonuclease H-like"/>
    <property type="match status" value="1"/>
</dbReference>
<evidence type="ECO:0000259" key="14">
    <source>
        <dbReference type="Pfam" id="PF00136"/>
    </source>
</evidence>
<evidence type="ECO:0000256" key="9">
    <source>
        <dbReference type="ARBA" id="ARBA00022932"/>
    </source>
</evidence>
<dbReference type="Gene3D" id="3.30.70.2820">
    <property type="match status" value="1"/>
</dbReference>
<name>A0A4S4KL22_9APHY</name>
<dbReference type="EC" id="2.7.7.7" evidence="12"/>
<dbReference type="InterPro" id="IPR038256">
    <property type="entry name" value="Pol_alpha_znc_sf"/>
</dbReference>
<dbReference type="InterPro" id="IPR012337">
    <property type="entry name" value="RNaseH-like_sf"/>
</dbReference>
<evidence type="ECO:0000256" key="12">
    <source>
        <dbReference type="RuleBase" id="RU000442"/>
    </source>
</evidence>
<comment type="catalytic activity">
    <reaction evidence="12">
        <text>DNA(n) + a 2'-deoxyribonucleoside 5'-triphosphate = DNA(n+1) + diphosphate</text>
        <dbReference type="Rhea" id="RHEA:22508"/>
        <dbReference type="Rhea" id="RHEA-COMP:17339"/>
        <dbReference type="Rhea" id="RHEA-COMP:17340"/>
        <dbReference type="ChEBI" id="CHEBI:33019"/>
        <dbReference type="ChEBI" id="CHEBI:61560"/>
        <dbReference type="ChEBI" id="CHEBI:173112"/>
        <dbReference type="EC" id="2.7.7.7"/>
    </reaction>
</comment>
<dbReference type="GO" id="GO:0006273">
    <property type="term" value="P:lagging strand elongation"/>
    <property type="evidence" value="ECO:0007669"/>
    <property type="project" value="TreeGrafter"/>
</dbReference>
<evidence type="ECO:0000313" key="19">
    <source>
        <dbReference type="Proteomes" id="UP000309038"/>
    </source>
</evidence>
<dbReference type="InterPro" id="IPR017964">
    <property type="entry name" value="DNA-dir_DNA_pol_B_CS"/>
</dbReference>
<dbReference type="Pfam" id="PF00136">
    <property type="entry name" value="DNA_pol_B"/>
    <property type="match status" value="1"/>
</dbReference>
<accession>A0A4S4KL22</accession>
<feature type="region of interest" description="Disordered" evidence="13">
    <location>
        <begin position="815"/>
        <end position="836"/>
    </location>
</feature>
<evidence type="ECO:0000256" key="10">
    <source>
        <dbReference type="ARBA" id="ARBA00023125"/>
    </source>
</evidence>
<dbReference type="InterPro" id="IPR006133">
    <property type="entry name" value="DNA-dir_DNA_pol_B_exonuc"/>
</dbReference>
<dbReference type="InterPro" id="IPR024647">
    <property type="entry name" value="DNA_pol_a_cat_su_N"/>
</dbReference>
<dbReference type="Gene3D" id="1.10.132.60">
    <property type="entry name" value="DNA polymerase family B, C-terminal domain"/>
    <property type="match status" value="1"/>
</dbReference>
<organism evidence="18 19">
    <name type="scientific">Hermanssonia centrifuga</name>
    <dbReference type="NCBI Taxonomy" id="98765"/>
    <lineage>
        <taxon>Eukaryota</taxon>
        <taxon>Fungi</taxon>
        <taxon>Dikarya</taxon>
        <taxon>Basidiomycota</taxon>
        <taxon>Agaricomycotina</taxon>
        <taxon>Agaricomycetes</taxon>
        <taxon>Polyporales</taxon>
        <taxon>Meruliaceae</taxon>
        <taxon>Hermanssonia</taxon>
    </lineage>
</organism>
<dbReference type="NCBIfam" id="TIGR00592">
    <property type="entry name" value="pol2"/>
    <property type="match status" value="1"/>
</dbReference>
<evidence type="ECO:0000256" key="4">
    <source>
        <dbReference type="ARBA" id="ARBA00022695"/>
    </source>
</evidence>
<dbReference type="GO" id="GO:0003887">
    <property type="term" value="F:DNA-directed DNA polymerase activity"/>
    <property type="evidence" value="ECO:0007669"/>
    <property type="project" value="UniProtKB-KW"/>
</dbReference>
<dbReference type="GO" id="GO:0006272">
    <property type="term" value="P:leading strand elongation"/>
    <property type="evidence" value="ECO:0007669"/>
    <property type="project" value="TreeGrafter"/>
</dbReference>
<dbReference type="CDD" id="cd05776">
    <property type="entry name" value="DNA_polB_alpha_exo"/>
    <property type="match status" value="1"/>
</dbReference>
<keyword evidence="5 12" id="KW-0235">DNA replication</keyword>
<dbReference type="InterPro" id="IPR006134">
    <property type="entry name" value="DNA-dir_DNA_pol_B_multi_dom"/>
</dbReference>
<keyword evidence="6" id="KW-0479">Metal-binding</keyword>
<evidence type="ECO:0000313" key="18">
    <source>
        <dbReference type="EMBL" id="THG98766.1"/>
    </source>
</evidence>
<feature type="domain" description="Zinc finger DNA-directed DNA polymerase family B alpha" evidence="16">
    <location>
        <begin position="1240"/>
        <end position="1374"/>
    </location>
</feature>
<dbReference type="InterPro" id="IPR045846">
    <property type="entry name" value="POLBc_alpha"/>
</dbReference>
<proteinExistence type="inferred from homology"/>
<dbReference type="FunFam" id="1.10.132.60:FF:000004">
    <property type="entry name" value="DNA polymerase"/>
    <property type="match status" value="1"/>
</dbReference>
<dbReference type="Proteomes" id="UP000309038">
    <property type="component" value="Unassembled WGS sequence"/>
</dbReference>
<evidence type="ECO:0000256" key="2">
    <source>
        <dbReference type="ARBA" id="ARBA00005755"/>
    </source>
</evidence>
<protein>
    <recommendedName>
        <fullName evidence="12">DNA polymerase</fullName>
        <ecNumber evidence="12">2.7.7.7</ecNumber>
    </recommendedName>
</protein>
<dbReference type="InterPro" id="IPR006172">
    <property type="entry name" value="DNA-dir_DNA_pol_B"/>
</dbReference>
<evidence type="ECO:0000256" key="5">
    <source>
        <dbReference type="ARBA" id="ARBA00022705"/>
    </source>
</evidence>
<feature type="region of interest" description="Disordered" evidence="13">
    <location>
        <begin position="148"/>
        <end position="180"/>
    </location>
</feature>
<dbReference type="Pfam" id="PF03104">
    <property type="entry name" value="DNA_pol_B_exo1"/>
    <property type="match status" value="1"/>
</dbReference>
<dbReference type="GO" id="GO:0003682">
    <property type="term" value="F:chromatin binding"/>
    <property type="evidence" value="ECO:0007669"/>
    <property type="project" value="TreeGrafter"/>
</dbReference>
<dbReference type="InterPro" id="IPR015088">
    <property type="entry name" value="Znf_DNA-dir_DNA_pol_B_alpha"/>
</dbReference>
<dbReference type="FunFam" id="3.30.70.2820:FF:000001">
    <property type="entry name" value="DNA polymerase"/>
    <property type="match status" value="1"/>
</dbReference>
<dbReference type="Gene3D" id="3.30.420.10">
    <property type="entry name" value="Ribonuclease H-like superfamily/Ribonuclease H"/>
    <property type="match status" value="1"/>
</dbReference>